<organism evidence="1">
    <name type="scientific">Arundo donax</name>
    <name type="common">Giant reed</name>
    <name type="synonym">Donax arundinaceus</name>
    <dbReference type="NCBI Taxonomy" id="35708"/>
    <lineage>
        <taxon>Eukaryota</taxon>
        <taxon>Viridiplantae</taxon>
        <taxon>Streptophyta</taxon>
        <taxon>Embryophyta</taxon>
        <taxon>Tracheophyta</taxon>
        <taxon>Spermatophyta</taxon>
        <taxon>Magnoliopsida</taxon>
        <taxon>Liliopsida</taxon>
        <taxon>Poales</taxon>
        <taxon>Poaceae</taxon>
        <taxon>PACMAD clade</taxon>
        <taxon>Arundinoideae</taxon>
        <taxon>Arundineae</taxon>
        <taxon>Arundo</taxon>
    </lineage>
</organism>
<accession>A0A0A9DUP7</accession>
<name>A0A0A9DUP7_ARUDO</name>
<dbReference type="EMBL" id="GBRH01208505">
    <property type="protein sequence ID" value="JAD89390.1"/>
    <property type="molecule type" value="Transcribed_RNA"/>
</dbReference>
<reference evidence="1" key="2">
    <citation type="journal article" date="2015" name="Data Brief">
        <title>Shoot transcriptome of the giant reed, Arundo donax.</title>
        <authorList>
            <person name="Barrero R.A."/>
            <person name="Guerrero F.D."/>
            <person name="Moolhuijzen P."/>
            <person name="Goolsby J.A."/>
            <person name="Tidwell J."/>
            <person name="Bellgard S.E."/>
            <person name="Bellgard M.I."/>
        </authorList>
    </citation>
    <scope>NUCLEOTIDE SEQUENCE</scope>
    <source>
        <tissue evidence="1">Shoot tissue taken approximately 20 cm above the soil surface</tissue>
    </source>
</reference>
<evidence type="ECO:0000313" key="1">
    <source>
        <dbReference type="EMBL" id="JAD89390.1"/>
    </source>
</evidence>
<dbReference type="AlphaFoldDB" id="A0A0A9DUP7"/>
<sequence>MLFYVRDSVGNSMVRKDNSTANVPVQKTPEKIACLNGITQSGVKAPKLNGSSSLYGDKKMHNMSNAYSSIFGKSSPDRCSKNVVKIEGAAASQNSVLPSVQQDLGPRNDGATLPTKLVGFTVSVQETSSSHQPVLLINTSGKPDRPLLELQPKADTEKIISVSSSMVSGAATLSKSDKQASQPQTATFSNLAAHVDDTYTKLTAQTLPKKDAVVSSGVIPSSACLSSSEKVKDLLESLEQANENAKALPMSQNNIASGLPQVNCGKQICAGGSVQVIVADSCNGSIARKANMKSKKVVRYPVVNMWLGSRQLLVASLKLGKKTKHKRTRRRSVVCKDMTNIACLGNGITEQLTSTSATAPSEAVQCTSDRGKCASREDDTQSSKDRQKVVGACVGAGTSATFASADLPKLGPRSSADPIQSKKIVDAKLAVSQPVSIGATGLMEATVPCWDDIDVQSHIIQNARALVMS</sequence>
<proteinExistence type="predicted"/>
<reference evidence="1" key="1">
    <citation type="submission" date="2014-09" db="EMBL/GenBank/DDBJ databases">
        <authorList>
            <person name="Magalhaes I.L.F."/>
            <person name="Oliveira U."/>
            <person name="Santos F.R."/>
            <person name="Vidigal T.H.D.A."/>
            <person name="Brescovit A.D."/>
            <person name="Santos A.J."/>
        </authorList>
    </citation>
    <scope>NUCLEOTIDE SEQUENCE</scope>
    <source>
        <tissue evidence="1">Shoot tissue taken approximately 20 cm above the soil surface</tissue>
    </source>
</reference>
<protein>
    <submittedName>
        <fullName evidence="1">Uncharacterized protein</fullName>
    </submittedName>
</protein>